<evidence type="ECO:0000313" key="1">
    <source>
        <dbReference type="EMBL" id="GGI33673.1"/>
    </source>
</evidence>
<dbReference type="AlphaFoldDB" id="A0AA87WG99"/>
<reference evidence="1" key="1">
    <citation type="journal article" date="2014" name="Int. J. Syst. Evol. Microbiol.">
        <title>Complete genome sequence of Corynebacterium casei LMG S-19264T (=DSM 44701T), isolated from a smear-ripened cheese.</title>
        <authorList>
            <consortium name="US DOE Joint Genome Institute (JGI-PGF)"/>
            <person name="Walter F."/>
            <person name="Albersmeier A."/>
            <person name="Kalinowski J."/>
            <person name="Ruckert C."/>
        </authorList>
    </citation>
    <scope>NUCLEOTIDE SEQUENCE</scope>
    <source>
        <strain evidence="1">CGMCC 1.15034</strain>
    </source>
</reference>
<reference evidence="1" key="2">
    <citation type="submission" date="2022-12" db="EMBL/GenBank/DDBJ databases">
        <authorList>
            <person name="Sun Q."/>
            <person name="Zhou Y."/>
        </authorList>
    </citation>
    <scope>NUCLEOTIDE SEQUENCE</scope>
    <source>
        <strain evidence="1">CGMCC 1.15034</strain>
    </source>
</reference>
<sequence>MTATARKIAVLFYNTLRHGMSYKDPGADQYEQQYRSRVLANLQRRAKSLGFVLQALPGDANPAVS</sequence>
<gene>
    <name evidence="1" type="ORF">GCM10010987_75560</name>
</gene>
<organism evidence="1 2">
    <name type="scientific">Bradyrhizobium guangdongense</name>
    <dbReference type="NCBI Taxonomy" id="1325090"/>
    <lineage>
        <taxon>Bacteria</taxon>
        <taxon>Pseudomonadati</taxon>
        <taxon>Pseudomonadota</taxon>
        <taxon>Alphaproteobacteria</taxon>
        <taxon>Hyphomicrobiales</taxon>
        <taxon>Nitrobacteraceae</taxon>
        <taxon>Bradyrhizobium</taxon>
    </lineage>
</organism>
<comment type="caution">
    <text evidence="1">The sequence shown here is derived from an EMBL/GenBank/DDBJ whole genome shotgun (WGS) entry which is preliminary data.</text>
</comment>
<dbReference type="EMBL" id="BMHC01000032">
    <property type="protein sequence ID" value="GGI33673.1"/>
    <property type="molecule type" value="Genomic_DNA"/>
</dbReference>
<evidence type="ECO:0008006" key="3">
    <source>
        <dbReference type="Google" id="ProtNLM"/>
    </source>
</evidence>
<accession>A0AA87WG99</accession>
<dbReference type="Proteomes" id="UP000625079">
    <property type="component" value="Unassembled WGS sequence"/>
</dbReference>
<protein>
    <recommendedName>
        <fullName evidence="3">IS110 family transposase</fullName>
    </recommendedName>
</protein>
<name>A0AA87WG99_9BRAD</name>
<evidence type="ECO:0000313" key="2">
    <source>
        <dbReference type="Proteomes" id="UP000625079"/>
    </source>
</evidence>
<proteinExistence type="predicted"/>